<evidence type="ECO:0000256" key="1">
    <source>
        <dbReference type="SAM" id="Phobius"/>
    </source>
</evidence>
<dbReference type="EMBL" id="LAZR01002524">
    <property type="protein sequence ID" value="KKN28923.1"/>
    <property type="molecule type" value="Genomic_DNA"/>
</dbReference>
<evidence type="ECO:0000313" key="2">
    <source>
        <dbReference type="EMBL" id="KKN28923.1"/>
    </source>
</evidence>
<keyword evidence="1" id="KW-1133">Transmembrane helix</keyword>
<proteinExistence type="predicted"/>
<reference evidence="2" key="1">
    <citation type="journal article" date="2015" name="Nature">
        <title>Complex archaea that bridge the gap between prokaryotes and eukaryotes.</title>
        <authorList>
            <person name="Spang A."/>
            <person name="Saw J.H."/>
            <person name="Jorgensen S.L."/>
            <person name="Zaremba-Niedzwiedzka K."/>
            <person name="Martijn J."/>
            <person name="Lind A.E."/>
            <person name="van Eijk R."/>
            <person name="Schleper C."/>
            <person name="Guy L."/>
            <person name="Ettema T.J."/>
        </authorList>
    </citation>
    <scope>NUCLEOTIDE SEQUENCE</scope>
</reference>
<keyword evidence="1" id="KW-0812">Transmembrane</keyword>
<sequence>MATLEEIQEIVTATDGKVDQLLIWKASHTKEHELIERDVADSRAVLFENPGVVSKVNTLWNCNKDVTKWKDFWMSVLRYLIVAVIVAVVCWLLLLYKGISL</sequence>
<accession>A0A0F9SHV4</accession>
<dbReference type="AlphaFoldDB" id="A0A0F9SHV4"/>
<keyword evidence="1" id="KW-0472">Membrane</keyword>
<protein>
    <submittedName>
        <fullName evidence="2">Uncharacterized protein</fullName>
    </submittedName>
</protein>
<gene>
    <name evidence="2" type="ORF">LCGC14_0849210</name>
</gene>
<name>A0A0F9SHV4_9ZZZZ</name>
<feature type="transmembrane region" description="Helical" evidence="1">
    <location>
        <begin position="76"/>
        <end position="96"/>
    </location>
</feature>
<comment type="caution">
    <text evidence="2">The sequence shown here is derived from an EMBL/GenBank/DDBJ whole genome shotgun (WGS) entry which is preliminary data.</text>
</comment>
<organism evidence="2">
    <name type="scientific">marine sediment metagenome</name>
    <dbReference type="NCBI Taxonomy" id="412755"/>
    <lineage>
        <taxon>unclassified sequences</taxon>
        <taxon>metagenomes</taxon>
        <taxon>ecological metagenomes</taxon>
    </lineage>
</organism>